<dbReference type="ExpressionAtlas" id="A0A1D6GSP5">
    <property type="expression patterns" value="baseline and differential"/>
</dbReference>
<dbReference type="AlphaFoldDB" id="A0A1D6GSP5"/>
<evidence type="ECO:0000313" key="2">
    <source>
        <dbReference type="EMBL" id="AQK66050.1"/>
    </source>
</evidence>
<accession>A0A1D6GSP5</accession>
<protein>
    <submittedName>
        <fullName evidence="2">Myb domain protein 101</fullName>
    </submittedName>
</protein>
<dbReference type="EMBL" id="CM000781">
    <property type="protein sequence ID" value="AQK66051.1"/>
    <property type="molecule type" value="Genomic_DNA"/>
</dbReference>
<sequence length="141" mass="14962">MGPGCCQPMAPGATATSPRWGNALRDRTSTVVRHGTSPSNRTNTNVRTRGTNTMIIVSPCGCMHRETNAFSAAVKPAKRRTASEVGFSDMFAVAPPGDWFGGGSTAPSPGPSSAVTDEEFNLEMQQFMSMLPLSDEHGWNA</sequence>
<name>A0A1D6GSP5_MAIZE</name>
<organism evidence="2">
    <name type="scientific">Zea mays</name>
    <name type="common">Maize</name>
    <dbReference type="NCBI Taxonomy" id="4577"/>
    <lineage>
        <taxon>Eukaryota</taxon>
        <taxon>Viridiplantae</taxon>
        <taxon>Streptophyta</taxon>
        <taxon>Embryophyta</taxon>
        <taxon>Tracheophyta</taxon>
        <taxon>Spermatophyta</taxon>
        <taxon>Magnoliopsida</taxon>
        <taxon>Liliopsida</taxon>
        <taxon>Poales</taxon>
        <taxon>Poaceae</taxon>
        <taxon>PACMAD clade</taxon>
        <taxon>Panicoideae</taxon>
        <taxon>Andropogonodae</taxon>
        <taxon>Andropogoneae</taxon>
        <taxon>Tripsacinae</taxon>
        <taxon>Zea</taxon>
    </lineage>
</organism>
<gene>
    <name evidence="2" type="ORF">ZEAMMB73_Zm00001d014364</name>
</gene>
<evidence type="ECO:0000256" key="1">
    <source>
        <dbReference type="SAM" id="MobiDB-lite"/>
    </source>
</evidence>
<proteinExistence type="predicted"/>
<feature type="region of interest" description="Disordered" evidence="1">
    <location>
        <begin position="1"/>
        <end position="21"/>
    </location>
</feature>
<reference evidence="2" key="1">
    <citation type="submission" date="2015-12" db="EMBL/GenBank/DDBJ databases">
        <title>Update maize B73 reference genome by single molecule sequencing technologies.</title>
        <authorList>
            <consortium name="Maize Genome Sequencing Project"/>
            <person name="Ware D."/>
        </authorList>
    </citation>
    <scope>NUCLEOTIDE SEQUENCE</scope>
    <source>
        <tissue evidence="2">Seedling</tissue>
    </source>
</reference>
<dbReference type="EMBL" id="CM000781">
    <property type="protein sequence ID" value="AQK66050.1"/>
    <property type="molecule type" value="Genomic_DNA"/>
</dbReference>